<dbReference type="AlphaFoldDB" id="A0AAN7YSA9"/>
<evidence type="ECO:0000256" key="1">
    <source>
        <dbReference type="ARBA" id="ARBA00022574"/>
    </source>
</evidence>
<comment type="caution">
    <text evidence="5">The sequence shown here is derived from an EMBL/GenBank/DDBJ whole genome shotgun (WGS) entry which is preliminary data.</text>
</comment>
<feature type="compositionally biased region" description="Basic and acidic residues" evidence="4">
    <location>
        <begin position="1"/>
        <end position="16"/>
    </location>
</feature>
<dbReference type="PROSITE" id="PS00678">
    <property type="entry name" value="WD_REPEATS_1"/>
    <property type="match status" value="1"/>
</dbReference>
<dbReference type="PROSITE" id="PS50082">
    <property type="entry name" value="WD_REPEATS_2"/>
    <property type="match status" value="3"/>
</dbReference>
<keyword evidence="1 3" id="KW-0853">WD repeat</keyword>
<feature type="region of interest" description="Disordered" evidence="4">
    <location>
        <begin position="1"/>
        <end position="101"/>
    </location>
</feature>
<feature type="repeat" description="WD" evidence="3">
    <location>
        <begin position="224"/>
        <end position="265"/>
    </location>
</feature>
<dbReference type="InterPro" id="IPR019775">
    <property type="entry name" value="WD40_repeat_CS"/>
</dbReference>
<feature type="repeat" description="WD" evidence="3">
    <location>
        <begin position="143"/>
        <end position="182"/>
    </location>
</feature>
<dbReference type="SUPFAM" id="SSF50978">
    <property type="entry name" value="WD40 repeat-like"/>
    <property type="match status" value="1"/>
</dbReference>
<protein>
    <recommendedName>
        <fullName evidence="7">WD40 repeat-containing protein</fullName>
    </recommendedName>
</protein>
<evidence type="ECO:0000256" key="3">
    <source>
        <dbReference type="PROSITE-ProRule" id="PRU00221"/>
    </source>
</evidence>
<evidence type="ECO:0000313" key="5">
    <source>
        <dbReference type="EMBL" id="KAK5577116.1"/>
    </source>
</evidence>
<feature type="compositionally biased region" description="Low complexity" evidence="4">
    <location>
        <begin position="34"/>
        <end position="67"/>
    </location>
</feature>
<dbReference type="Pfam" id="PF00400">
    <property type="entry name" value="WD40"/>
    <property type="match status" value="3"/>
</dbReference>
<sequence length="496" mass="55754">MSIKKRSEPEKKDPTVKKQTIAKPVKTETKTVSKPQPTKQQPQPQQPNKKQPQQPTKQQTTKQQPQPIKSALKKTDPLPTTTKSEPLKTDDNNNKSTKKAKEVVTQSISVGCYENSIIGYDVTYVGNVAEEGFEVDLQMKYGYSSHTGCVKALASTKNVLVSSSTDETLKVYDLKRGVEFGQLSKHEGFVTSIQFYKNTHMFAGSMDNTISVWRVSDWECLKIMSGAKGAINSISIHPSGKVALSVSKDRRLFLWDLTKGTSAHFLKFKTEGFIVQWSPSGDHYAVVFKDKVVVYNSSNFEELVSLDFNLQVLAIKFFDDNTLMVGGEDKLLTFIDYKNGGKITKQLMGHENRIKGIDTLKFKGVDKTYVVTISSDGLIIVWNPMETILPVGCAETGFRLTSVSIAQVSQVKSINSDDEDEDEDNENDEDEEVDSEEEEAIANQPTKKMKVNIEMDEDDEDEEEDEEEIEGEEECDDDDEDEDDDYEDADEDEEDE</sequence>
<name>A0AAN7YSA9_9MYCE</name>
<dbReference type="PANTHER" id="PTHR44675">
    <property type="entry name" value="PAK1 INTERACTING PROTEIN 1"/>
    <property type="match status" value="1"/>
</dbReference>
<feature type="compositionally biased region" description="Acidic residues" evidence="4">
    <location>
        <begin position="416"/>
        <end position="440"/>
    </location>
</feature>
<dbReference type="InterPro" id="IPR051959">
    <property type="entry name" value="PAK1-Kinase_Regulator"/>
</dbReference>
<evidence type="ECO:0008006" key="7">
    <source>
        <dbReference type="Google" id="ProtNLM"/>
    </source>
</evidence>
<feature type="repeat" description="WD" evidence="3">
    <location>
        <begin position="183"/>
        <end position="223"/>
    </location>
</feature>
<dbReference type="EMBL" id="JAVFKY010000004">
    <property type="protein sequence ID" value="KAK5577116.1"/>
    <property type="molecule type" value="Genomic_DNA"/>
</dbReference>
<proteinExistence type="predicted"/>
<keyword evidence="2" id="KW-0677">Repeat</keyword>
<dbReference type="Proteomes" id="UP001344447">
    <property type="component" value="Unassembled WGS sequence"/>
</dbReference>
<gene>
    <name evidence="5" type="ORF">RB653_002054</name>
</gene>
<evidence type="ECO:0000256" key="2">
    <source>
        <dbReference type="ARBA" id="ARBA00022737"/>
    </source>
</evidence>
<organism evidence="5 6">
    <name type="scientific">Dictyostelium firmibasis</name>
    <dbReference type="NCBI Taxonomy" id="79012"/>
    <lineage>
        <taxon>Eukaryota</taxon>
        <taxon>Amoebozoa</taxon>
        <taxon>Evosea</taxon>
        <taxon>Eumycetozoa</taxon>
        <taxon>Dictyostelia</taxon>
        <taxon>Dictyosteliales</taxon>
        <taxon>Dictyosteliaceae</taxon>
        <taxon>Dictyostelium</taxon>
    </lineage>
</organism>
<accession>A0AAN7YSA9</accession>
<evidence type="ECO:0000256" key="4">
    <source>
        <dbReference type="SAM" id="MobiDB-lite"/>
    </source>
</evidence>
<keyword evidence="6" id="KW-1185">Reference proteome</keyword>
<feature type="region of interest" description="Disordered" evidence="4">
    <location>
        <begin position="410"/>
        <end position="496"/>
    </location>
</feature>
<dbReference type="PANTHER" id="PTHR44675:SF1">
    <property type="entry name" value="P21-ACTIVATED PROTEIN KINASE-INTERACTING PROTEIN 1"/>
    <property type="match status" value="1"/>
</dbReference>
<dbReference type="PROSITE" id="PS50294">
    <property type="entry name" value="WD_REPEATS_REGION"/>
    <property type="match status" value="2"/>
</dbReference>
<dbReference type="InterPro" id="IPR036322">
    <property type="entry name" value="WD40_repeat_dom_sf"/>
</dbReference>
<dbReference type="InterPro" id="IPR001680">
    <property type="entry name" value="WD40_rpt"/>
</dbReference>
<dbReference type="InterPro" id="IPR015943">
    <property type="entry name" value="WD40/YVTN_repeat-like_dom_sf"/>
</dbReference>
<dbReference type="SMART" id="SM00320">
    <property type="entry name" value="WD40"/>
    <property type="match status" value="6"/>
</dbReference>
<feature type="compositionally biased region" description="Acidic residues" evidence="4">
    <location>
        <begin position="454"/>
        <end position="496"/>
    </location>
</feature>
<dbReference type="Gene3D" id="2.130.10.10">
    <property type="entry name" value="YVTN repeat-like/Quinoprotein amine dehydrogenase"/>
    <property type="match status" value="2"/>
</dbReference>
<reference evidence="5 6" key="1">
    <citation type="submission" date="2023-11" db="EMBL/GenBank/DDBJ databases">
        <title>Dfirmibasis_genome.</title>
        <authorList>
            <person name="Edelbroek B."/>
            <person name="Kjellin J."/>
            <person name="Jerlstrom-Hultqvist J."/>
            <person name="Soderbom F."/>
        </authorList>
    </citation>
    <scope>NUCLEOTIDE SEQUENCE [LARGE SCALE GENOMIC DNA]</scope>
    <source>
        <strain evidence="5 6">TNS-C-14</strain>
    </source>
</reference>
<evidence type="ECO:0000313" key="6">
    <source>
        <dbReference type="Proteomes" id="UP001344447"/>
    </source>
</evidence>